<keyword evidence="3" id="KW-1185">Reference proteome</keyword>
<reference evidence="2" key="2">
    <citation type="submission" date="2025-08" db="UniProtKB">
        <authorList>
            <consortium name="Ensembl"/>
        </authorList>
    </citation>
    <scope>IDENTIFICATION</scope>
</reference>
<dbReference type="Pfam" id="PF02758">
    <property type="entry name" value="PYRIN"/>
    <property type="match status" value="1"/>
</dbReference>
<reference evidence="2" key="3">
    <citation type="submission" date="2025-09" db="UniProtKB">
        <authorList>
            <consortium name="Ensembl"/>
        </authorList>
    </citation>
    <scope>IDENTIFICATION</scope>
</reference>
<dbReference type="Ensembl" id="ENSHHUT00000024996.1">
    <property type="protein sequence ID" value="ENSHHUP00000024091.1"/>
    <property type="gene ID" value="ENSHHUG00000015114.1"/>
</dbReference>
<organism evidence="2 3">
    <name type="scientific">Hucho hucho</name>
    <name type="common">huchen</name>
    <dbReference type="NCBI Taxonomy" id="62062"/>
    <lineage>
        <taxon>Eukaryota</taxon>
        <taxon>Metazoa</taxon>
        <taxon>Chordata</taxon>
        <taxon>Craniata</taxon>
        <taxon>Vertebrata</taxon>
        <taxon>Euteleostomi</taxon>
        <taxon>Actinopterygii</taxon>
        <taxon>Neopterygii</taxon>
        <taxon>Teleostei</taxon>
        <taxon>Protacanthopterygii</taxon>
        <taxon>Salmoniformes</taxon>
        <taxon>Salmonidae</taxon>
        <taxon>Salmoninae</taxon>
        <taxon>Hucho</taxon>
    </lineage>
</organism>
<dbReference type="InterPro" id="IPR011029">
    <property type="entry name" value="DEATH-like_dom_sf"/>
</dbReference>
<proteinExistence type="predicted"/>
<evidence type="ECO:0000259" key="1">
    <source>
        <dbReference type="PROSITE" id="PS50824"/>
    </source>
</evidence>
<dbReference type="SMART" id="SM01289">
    <property type="entry name" value="PYRIN"/>
    <property type="match status" value="1"/>
</dbReference>
<dbReference type="AlphaFoldDB" id="A0A4W5LDW3"/>
<name>A0A4W5LDW3_9TELE</name>
<sequence>MLDVPALLLTTLEELTEEQLKIFQSNLSIGWLLGFPPIPSRQLENADGQDTVDQMVKRYDPEGAVRNTLMILRWMNLDDLAEQLERDHTRAPILPESPYSHSGPYHKFIYSSRTPDSRPHRSFPAIYASSVFIEKPYRSLPSSEQHCLQVRGLVHANTLSFENRILHC</sequence>
<evidence type="ECO:0000313" key="3">
    <source>
        <dbReference type="Proteomes" id="UP000314982"/>
    </source>
</evidence>
<dbReference type="CDD" id="cd08321">
    <property type="entry name" value="Pyrin_ASC-like"/>
    <property type="match status" value="1"/>
</dbReference>
<dbReference type="PROSITE" id="PS50824">
    <property type="entry name" value="DAPIN"/>
    <property type="match status" value="1"/>
</dbReference>
<dbReference type="STRING" id="62062.ENSHHUP00000024091"/>
<dbReference type="SUPFAM" id="SSF47986">
    <property type="entry name" value="DEATH domain"/>
    <property type="match status" value="1"/>
</dbReference>
<evidence type="ECO:0000313" key="2">
    <source>
        <dbReference type="Ensembl" id="ENSHHUP00000024091.1"/>
    </source>
</evidence>
<dbReference type="InterPro" id="IPR004020">
    <property type="entry name" value="DAPIN"/>
</dbReference>
<reference evidence="3" key="1">
    <citation type="submission" date="2018-06" db="EMBL/GenBank/DDBJ databases">
        <title>Genome assembly of Danube salmon.</title>
        <authorList>
            <person name="Macqueen D.J."/>
            <person name="Gundappa M.K."/>
        </authorList>
    </citation>
    <scope>NUCLEOTIDE SEQUENCE [LARGE SCALE GENOMIC DNA]</scope>
</reference>
<accession>A0A4W5LDW3</accession>
<feature type="domain" description="Pyrin" evidence="1">
    <location>
        <begin position="8"/>
        <end position="90"/>
    </location>
</feature>
<dbReference type="Gene3D" id="1.10.533.10">
    <property type="entry name" value="Death Domain, Fas"/>
    <property type="match status" value="1"/>
</dbReference>
<protein>
    <recommendedName>
        <fullName evidence="1">Pyrin domain-containing protein</fullName>
    </recommendedName>
</protein>
<dbReference type="GeneTree" id="ENSGT00980000199741"/>
<dbReference type="Proteomes" id="UP000314982">
    <property type="component" value="Unassembled WGS sequence"/>
</dbReference>